<feature type="region of interest" description="Disordered" evidence="1">
    <location>
        <begin position="1"/>
        <end position="79"/>
    </location>
</feature>
<feature type="compositionally biased region" description="Basic residues" evidence="1">
    <location>
        <begin position="1"/>
        <end position="10"/>
    </location>
</feature>
<reference evidence="2" key="1">
    <citation type="submission" date="2021-01" db="EMBL/GenBank/DDBJ databases">
        <authorList>
            <person name="Corre E."/>
            <person name="Pelletier E."/>
            <person name="Niang G."/>
            <person name="Scheremetjew M."/>
            <person name="Finn R."/>
            <person name="Kale V."/>
            <person name="Holt S."/>
            <person name="Cochrane G."/>
            <person name="Meng A."/>
            <person name="Brown T."/>
            <person name="Cohen L."/>
        </authorList>
    </citation>
    <scope>NUCLEOTIDE SEQUENCE</scope>
    <source>
        <strain evidence="2">CCMP2877</strain>
    </source>
</reference>
<name>A0A7S1U823_9STRA</name>
<organism evidence="2">
    <name type="scientific">Phaeomonas parva</name>
    <dbReference type="NCBI Taxonomy" id="124430"/>
    <lineage>
        <taxon>Eukaryota</taxon>
        <taxon>Sar</taxon>
        <taxon>Stramenopiles</taxon>
        <taxon>Ochrophyta</taxon>
        <taxon>Pinguiophyceae</taxon>
        <taxon>Pinguiochrysidales</taxon>
        <taxon>Pinguiochrysidaceae</taxon>
        <taxon>Phaeomonas</taxon>
    </lineage>
</organism>
<feature type="compositionally biased region" description="Basic and acidic residues" evidence="1">
    <location>
        <begin position="47"/>
        <end position="56"/>
    </location>
</feature>
<dbReference type="AlphaFoldDB" id="A0A7S1U823"/>
<dbReference type="EMBL" id="HBGJ01027219">
    <property type="protein sequence ID" value="CAD9258950.1"/>
    <property type="molecule type" value="Transcribed_RNA"/>
</dbReference>
<evidence type="ECO:0000256" key="1">
    <source>
        <dbReference type="SAM" id="MobiDB-lite"/>
    </source>
</evidence>
<evidence type="ECO:0000313" key="2">
    <source>
        <dbReference type="EMBL" id="CAD9258950.1"/>
    </source>
</evidence>
<proteinExistence type="predicted"/>
<protein>
    <submittedName>
        <fullName evidence="2">Uncharacterized protein</fullName>
    </submittedName>
</protein>
<accession>A0A7S1U823</accession>
<sequence>MALRSARRPMGRTNQNQASARDSARKRAPSARRPAPTPKFNDTSMNDFRDTLDNMKETGSPSFSKSIGGRSGSQSARVEATRTKEDFFSAADGDPLETRKLQMQESAKEWLKDFITEHRDELWAFDSRFIRASERDILAMMLAECDSRDGGFPEVQHEAEMKASKFKSTSSRLITRALQSGWGTEGRVLPRVQSRQNPRLTKIFQPDPLDDGYNTARRKYEDRLNRCFVQEPPNKQFFRTKGDIPDYGNFSRLGAALVRHTGKTF</sequence>
<gene>
    <name evidence="2" type="ORF">PPAR1163_LOCUS17323</name>
</gene>